<evidence type="ECO:0000313" key="1">
    <source>
        <dbReference type="EMBL" id="GCL37080.1"/>
    </source>
</evidence>
<dbReference type="AlphaFoldDB" id="A0A479ZWD5"/>
<sequence>MFKKLVTVGILAYILVNCQNQDVWLLSEAEVQDLRIYRMFV</sequence>
<name>A0A479ZWD5_9CYAN</name>
<proteinExistence type="predicted"/>
<keyword evidence="2" id="KW-1185">Reference proteome</keyword>
<accession>A0A479ZWD5</accession>
<organism evidence="1 2">
    <name type="scientific">Sphaerospermopsis reniformis</name>
    <dbReference type="NCBI Taxonomy" id="531300"/>
    <lineage>
        <taxon>Bacteria</taxon>
        <taxon>Bacillati</taxon>
        <taxon>Cyanobacteriota</taxon>
        <taxon>Cyanophyceae</taxon>
        <taxon>Nostocales</taxon>
        <taxon>Aphanizomenonaceae</taxon>
        <taxon>Sphaerospermopsis</taxon>
    </lineage>
</organism>
<dbReference type="EMBL" id="BJCE01000061">
    <property type="protein sequence ID" value="GCL37080.1"/>
    <property type="molecule type" value="Genomic_DNA"/>
</dbReference>
<protein>
    <submittedName>
        <fullName evidence="1">Uncharacterized protein</fullName>
    </submittedName>
</protein>
<evidence type="ECO:0000313" key="2">
    <source>
        <dbReference type="Proteomes" id="UP000300142"/>
    </source>
</evidence>
<reference evidence="2" key="1">
    <citation type="submission" date="2019-02" db="EMBL/GenBank/DDBJ databases">
        <title>Draft genome sequence of Sphaerospermopsis reniformis NIES-1949.</title>
        <authorList>
            <person name="Yamaguchi H."/>
            <person name="Suzuki S."/>
            <person name="Kawachi M."/>
        </authorList>
    </citation>
    <scope>NUCLEOTIDE SEQUENCE [LARGE SCALE GENOMIC DNA]</scope>
    <source>
        <strain evidence="2">NIES-1949</strain>
    </source>
</reference>
<gene>
    <name evidence="1" type="ORF">SR1949_21870</name>
</gene>
<comment type="caution">
    <text evidence="1">The sequence shown here is derived from an EMBL/GenBank/DDBJ whole genome shotgun (WGS) entry which is preliminary data.</text>
</comment>
<dbReference type="Proteomes" id="UP000300142">
    <property type="component" value="Unassembled WGS sequence"/>
</dbReference>